<evidence type="ECO:0000313" key="1">
    <source>
        <dbReference type="EMBL" id="BBF70180.1"/>
    </source>
</evidence>
<organism evidence="1 2">
    <name type="scientific">Sphingomonas bisphenolicum</name>
    <dbReference type="NCBI Taxonomy" id="296544"/>
    <lineage>
        <taxon>Bacteria</taxon>
        <taxon>Pseudomonadati</taxon>
        <taxon>Pseudomonadota</taxon>
        <taxon>Alphaproteobacteria</taxon>
        <taxon>Sphingomonadales</taxon>
        <taxon>Sphingomonadaceae</taxon>
        <taxon>Sphingomonas</taxon>
    </lineage>
</organism>
<dbReference type="RefSeq" id="WP_261934591.1">
    <property type="nucleotide sequence ID" value="NZ_AP018817.1"/>
</dbReference>
<dbReference type="Gene3D" id="3.40.50.1110">
    <property type="entry name" value="SGNH hydrolase"/>
    <property type="match status" value="1"/>
</dbReference>
<gene>
    <name evidence="1" type="ORF">SBA_ch1_23800</name>
</gene>
<keyword evidence="2" id="KW-1185">Reference proteome</keyword>
<sequence>MTMFRSQAPALTIWAANPRVLRVVLLERDGQPQDLTGRSATLSCRRSAMLEPRLTVASILADDGLAWLFLLTADQCSLLYEDGLAYSVSYDVVETAGGNSLRWTGRIDAQPASELAGGGAAPVVVDMPTVDIVSEIDTLAVSERGAAGFGVERRLKDLGEIEQADPAMMRNWLREKGAEGAAPYAESAAISANDAATAKGDTEALRGDAALAAARAEIAATTAQTVGKLYSTTGEGLAVTDEGAPFWVRSSDDQRVAEEYLKLAGIAVPTGKTTPSAELVLFVADTVRRTDGPAMPNEAAVQWKNLLGQFWAYFYSQGGFDLPGFKFGRPSDSGPFLRGTNRLGQSPFGVDDDGAVILPGGQLTGDVRGGMSYRNDLGDLIIGSNGSGTSLPGMVVREISDAYVRSVNGLGQVNFVADASGFRSGDGDDNGGVIPPPEPVIDVLPMIGSELFLTSDRALPLYVENIRMSRSDDRFGRVTIDSRAGPPAKSFCGSSVDNVIELDPSRMGSTATLTVRTLGNRTARMIKALSVMVKTVPLAAAMTVILMLWGDSITNRQMAQFIKAYLESWGFTVIFVGTINGSASSTDAQNVAGPLGEAHEGWAFSDVLGYDMTDGDIPYGPLPVGQEETYLGLSKAEKNKWNPYLCPIGSSSASTPIVTVGGQQYRADLSFFEQRFAPFGFVRPDIVPLNFGMNDRNEQGAVKALEQVNQGYGYVLDEIERAWPATKVIAWASAMPVDLTGDATWQGSWAAIINAVTAIVKARRDAGKTNVHLCSAWAHQTAEAGWATATGVTDPVTGVRTTTISDIIHPFGIAREQQALALASAIACIA</sequence>
<accession>A0ABM7G2F7</accession>
<dbReference type="Proteomes" id="UP001059971">
    <property type="component" value="Chromosome 1"/>
</dbReference>
<dbReference type="EMBL" id="AP018817">
    <property type="protein sequence ID" value="BBF70180.1"/>
    <property type="molecule type" value="Genomic_DNA"/>
</dbReference>
<name>A0ABM7G2F7_9SPHN</name>
<evidence type="ECO:0000313" key="2">
    <source>
        <dbReference type="Proteomes" id="UP001059971"/>
    </source>
</evidence>
<dbReference type="SUPFAM" id="SSF52266">
    <property type="entry name" value="SGNH hydrolase"/>
    <property type="match status" value="1"/>
</dbReference>
<proteinExistence type="predicted"/>
<dbReference type="InterPro" id="IPR036514">
    <property type="entry name" value="SGNH_hydro_sf"/>
</dbReference>
<evidence type="ECO:0008006" key="3">
    <source>
        <dbReference type="Google" id="ProtNLM"/>
    </source>
</evidence>
<reference evidence="1" key="1">
    <citation type="submission" date="2018-07" db="EMBL/GenBank/DDBJ databases">
        <title>Complete genome sequence of Sphingomonas bisphenolicum strain AO1, a bisphenol A degradative bacterium isolated from Japanese farm field.</title>
        <authorList>
            <person name="Murakami M."/>
            <person name="Koh M."/>
            <person name="Koba S."/>
            <person name="Matsumura Y."/>
        </authorList>
    </citation>
    <scope>NUCLEOTIDE SEQUENCE</scope>
    <source>
        <strain evidence="1">AO1</strain>
    </source>
</reference>
<protein>
    <recommendedName>
        <fullName evidence="3">SGNH hydrolase-type esterase domain-containing protein</fullName>
    </recommendedName>
</protein>